<keyword evidence="2" id="KW-0812">Transmembrane</keyword>
<accession>A0A1D2M944</accession>
<feature type="compositionally biased region" description="Low complexity" evidence="1">
    <location>
        <begin position="180"/>
        <end position="196"/>
    </location>
</feature>
<feature type="transmembrane region" description="Helical" evidence="2">
    <location>
        <begin position="12"/>
        <end position="38"/>
    </location>
</feature>
<protein>
    <submittedName>
        <fullName evidence="3">Uncharacterized protein</fullName>
    </submittedName>
</protein>
<reference evidence="3 4" key="1">
    <citation type="journal article" date="2016" name="Genome Biol. Evol.">
        <title>Gene Family Evolution Reflects Adaptation to Soil Environmental Stressors in the Genome of the Collembolan Orchesella cincta.</title>
        <authorList>
            <person name="Faddeeva-Vakhrusheva A."/>
            <person name="Derks M.F."/>
            <person name="Anvar S.Y."/>
            <person name="Agamennone V."/>
            <person name="Suring W."/>
            <person name="Smit S."/>
            <person name="van Straalen N.M."/>
            <person name="Roelofs D."/>
        </authorList>
    </citation>
    <scope>NUCLEOTIDE SEQUENCE [LARGE SCALE GENOMIC DNA]</scope>
    <source>
        <tissue evidence="3">Mixed pool</tissue>
    </source>
</reference>
<feature type="transmembrane region" description="Helical" evidence="2">
    <location>
        <begin position="65"/>
        <end position="82"/>
    </location>
</feature>
<feature type="region of interest" description="Disordered" evidence="1">
    <location>
        <begin position="136"/>
        <end position="196"/>
    </location>
</feature>
<name>A0A1D2M944_ORCCI</name>
<gene>
    <name evidence="3" type="ORF">Ocin01_17178</name>
</gene>
<evidence type="ECO:0000256" key="2">
    <source>
        <dbReference type="SAM" id="Phobius"/>
    </source>
</evidence>
<comment type="caution">
    <text evidence="3">The sequence shown here is derived from an EMBL/GenBank/DDBJ whole genome shotgun (WGS) entry which is preliminary data.</text>
</comment>
<organism evidence="3 4">
    <name type="scientific">Orchesella cincta</name>
    <name type="common">Springtail</name>
    <name type="synonym">Podura cincta</name>
    <dbReference type="NCBI Taxonomy" id="48709"/>
    <lineage>
        <taxon>Eukaryota</taxon>
        <taxon>Metazoa</taxon>
        <taxon>Ecdysozoa</taxon>
        <taxon>Arthropoda</taxon>
        <taxon>Hexapoda</taxon>
        <taxon>Collembola</taxon>
        <taxon>Entomobryomorpha</taxon>
        <taxon>Entomobryoidea</taxon>
        <taxon>Orchesellidae</taxon>
        <taxon>Orchesellinae</taxon>
        <taxon>Orchesella</taxon>
    </lineage>
</organism>
<keyword evidence="2" id="KW-1133">Transmembrane helix</keyword>
<keyword evidence="2" id="KW-0472">Membrane</keyword>
<evidence type="ECO:0000256" key="1">
    <source>
        <dbReference type="SAM" id="MobiDB-lite"/>
    </source>
</evidence>
<keyword evidence="4" id="KW-1185">Reference proteome</keyword>
<dbReference type="EMBL" id="LJIJ01002583">
    <property type="protein sequence ID" value="ODM89506.1"/>
    <property type="molecule type" value="Genomic_DNA"/>
</dbReference>
<sequence length="196" mass="21633">MPLNPCPCMTLTSGVTIVAIIRAVMSIFFILAISAFLIALDYPTIYFDYLLVSVLGWYCGPKMKLIWYCIIWFGFLSMKAILDTADLILVLKGYTSFDEKAGAYVLRFADIVFQIYSAIVVIAFLTELVRQQREEHSHGDGTAAVEDQAQPRSSLHKATDAGDYYSAEQPDYPSKPLLQASTSTPSAAASSKFSTV</sequence>
<proteinExistence type="predicted"/>
<evidence type="ECO:0000313" key="3">
    <source>
        <dbReference type="EMBL" id="ODM89506.1"/>
    </source>
</evidence>
<dbReference type="AlphaFoldDB" id="A0A1D2M944"/>
<evidence type="ECO:0000313" key="4">
    <source>
        <dbReference type="Proteomes" id="UP000094527"/>
    </source>
</evidence>
<dbReference type="Proteomes" id="UP000094527">
    <property type="component" value="Unassembled WGS sequence"/>
</dbReference>
<feature type="transmembrane region" description="Helical" evidence="2">
    <location>
        <begin position="102"/>
        <end position="125"/>
    </location>
</feature>